<gene>
    <name evidence="7" type="ORF">KUF71_003595</name>
</gene>
<evidence type="ECO:0000256" key="5">
    <source>
        <dbReference type="SAM" id="MobiDB-lite"/>
    </source>
</evidence>
<keyword evidence="8" id="KW-1185">Reference proteome</keyword>
<keyword evidence="2 7" id="KW-0645">Protease</keyword>
<proteinExistence type="inferred from homology"/>
<feature type="domain" description="Ubiquitin-like protease family profile" evidence="6">
    <location>
        <begin position="312"/>
        <end position="470"/>
    </location>
</feature>
<comment type="caution">
    <text evidence="7">The sequence shown here is derived from an EMBL/GenBank/DDBJ whole genome shotgun (WGS) entry which is preliminary data.</text>
</comment>
<protein>
    <submittedName>
        <fullName evidence="7">Sentrin-specific protease 1</fullName>
    </submittedName>
</protein>
<accession>A0AAE1HXY8</accession>
<dbReference type="PANTHER" id="PTHR46915:SF2">
    <property type="entry name" value="UBIQUITIN-LIKE PROTEASE 4"/>
    <property type="match status" value="1"/>
</dbReference>
<dbReference type="Gene3D" id="3.40.395.10">
    <property type="entry name" value="Adenoviral Proteinase, Chain A"/>
    <property type="match status" value="1"/>
</dbReference>
<feature type="region of interest" description="Disordered" evidence="5">
    <location>
        <begin position="93"/>
        <end position="130"/>
    </location>
</feature>
<dbReference type="Pfam" id="PF02902">
    <property type="entry name" value="Peptidase_C48"/>
    <property type="match status" value="1"/>
</dbReference>
<dbReference type="PANTHER" id="PTHR46915">
    <property type="entry name" value="UBIQUITIN-LIKE PROTEASE 4-RELATED"/>
    <property type="match status" value="1"/>
</dbReference>
<evidence type="ECO:0000259" key="6">
    <source>
        <dbReference type="PROSITE" id="PS50600"/>
    </source>
</evidence>
<reference evidence="7" key="1">
    <citation type="submission" date="2021-07" db="EMBL/GenBank/DDBJ databases">
        <authorList>
            <person name="Catto M.A."/>
            <person name="Jacobson A."/>
            <person name="Kennedy G."/>
            <person name="Labadie P."/>
            <person name="Hunt B.G."/>
            <person name="Srinivasan R."/>
        </authorList>
    </citation>
    <scope>NUCLEOTIDE SEQUENCE</scope>
    <source>
        <strain evidence="7">PL_HMW_Pooled</strain>
        <tissue evidence="7">Head</tissue>
    </source>
</reference>
<sequence>MNYKYDKEMSFLPSVQDKDCTEANISYDENDPEEKSPIKTTMECEQNSDCSTFSPKVVPRQLVFASSPLSDITNYSPLKQTKVSRTNTQTLQTIGEESTVDESEVYSQETTMDVQTLPNEKTKDQDEKKDLVLNRKLPGRSVLDESDMFYHDTNMGAQTLAKEKTMDQGEKKDQELNRKRPAKGLPPSLQFKMKKQEEFEERRQALRQHFLSQEKREAKKKKRRTKDDGNSSEVAQIALKILKKMDVEEEDHISLFLDSMTLRLKSLPARACRRILLTIDELVVQAEEFNEDLKNGTSQLQKPEILVRGFGLNISKDDIDTLSPKGLLNDQIMNFYLSLLTQHSSKVYCSNTFFMEQLLRHSYEDVKNWTKNVDIFSFSVMLVPINRALHWTLAIINFQEESMKFYNSIGPNLYEDCLEALKNYLKNEHVHRRKEQLAIDSWNLGSFIDGPKQDNSWDCGIFVLEMARCFYLGKDVWFTQQDIGYIRRRIRDEILSIKIP</sequence>
<organism evidence="7 8">
    <name type="scientific">Frankliniella fusca</name>
    <dbReference type="NCBI Taxonomy" id="407009"/>
    <lineage>
        <taxon>Eukaryota</taxon>
        <taxon>Metazoa</taxon>
        <taxon>Ecdysozoa</taxon>
        <taxon>Arthropoda</taxon>
        <taxon>Hexapoda</taxon>
        <taxon>Insecta</taxon>
        <taxon>Pterygota</taxon>
        <taxon>Neoptera</taxon>
        <taxon>Paraneoptera</taxon>
        <taxon>Thysanoptera</taxon>
        <taxon>Terebrantia</taxon>
        <taxon>Thripoidea</taxon>
        <taxon>Thripidae</taxon>
        <taxon>Frankliniella</taxon>
    </lineage>
</organism>
<feature type="compositionally biased region" description="Basic and acidic residues" evidence="5">
    <location>
        <begin position="120"/>
        <end position="130"/>
    </location>
</feature>
<dbReference type="EMBL" id="JAHWGI010001401">
    <property type="protein sequence ID" value="KAK3929588.1"/>
    <property type="molecule type" value="Genomic_DNA"/>
</dbReference>
<dbReference type="InterPro" id="IPR003653">
    <property type="entry name" value="Peptidase_C48_C"/>
</dbReference>
<dbReference type="SUPFAM" id="SSF54001">
    <property type="entry name" value="Cysteine proteinases"/>
    <property type="match status" value="1"/>
</dbReference>
<evidence type="ECO:0000256" key="3">
    <source>
        <dbReference type="ARBA" id="ARBA00022801"/>
    </source>
</evidence>
<feature type="compositionally biased region" description="Basic and acidic residues" evidence="5">
    <location>
        <begin position="161"/>
        <end position="178"/>
    </location>
</feature>
<evidence type="ECO:0000313" key="7">
    <source>
        <dbReference type="EMBL" id="KAK3929588.1"/>
    </source>
</evidence>
<dbReference type="GO" id="GO:0008234">
    <property type="term" value="F:cysteine-type peptidase activity"/>
    <property type="evidence" value="ECO:0007669"/>
    <property type="project" value="UniProtKB-KW"/>
</dbReference>
<evidence type="ECO:0000313" key="8">
    <source>
        <dbReference type="Proteomes" id="UP001219518"/>
    </source>
</evidence>
<dbReference type="PROSITE" id="PS50600">
    <property type="entry name" value="ULP_PROTEASE"/>
    <property type="match status" value="1"/>
</dbReference>
<dbReference type="Proteomes" id="UP001219518">
    <property type="component" value="Unassembled WGS sequence"/>
</dbReference>
<dbReference type="GO" id="GO:0006508">
    <property type="term" value="P:proteolysis"/>
    <property type="evidence" value="ECO:0007669"/>
    <property type="project" value="UniProtKB-KW"/>
</dbReference>
<comment type="similarity">
    <text evidence="1">Belongs to the peptidase C48 family.</text>
</comment>
<keyword evidence="3" id="KW-0378">Hydrolase</keyword>
<feature type="region of interest" description="Disordered" evidence="5">
    <location>
        <begin position="156"/>
        <end position="231"/>
    </location>
</feature>
<name>A0AAE1HXY8_9NEOP</name>
<keyword evidence="4" id="KW-0788">Thiol protease</keyword>
<evidence type="ECO:0000256" key="4">
    <source>
        <dbReference type="ARBA" id="ARBA00022807"/>
    </source>
</evidence>
<reference evidence="7" key="2">
    <citation type="journal article" date="2023" name="BMC Genomics">
        <title>Pest status, molecular evolution, and epigenetic factors derived from the genome assembly of Frankliniella fusca, a thysanopteran phytovirus vector.</title>
        <authorList>
            <person name="Catto M.A."/>
            <person name="Labadie P.E."/>
            <person name="Jacobson A.L."/>
            <person name="Kennedy G.G."/>
            <person name="Srinivasan R."/>
            <person name="Hunt B.G."/>
        </authorList>
    </citation>
    <scope>NUCLEOTIDE SEQUENCE</scope>
    <source>
        <strain evidence="7">PL_HMW_Pooled</strain>
    </source>
</reference>
<dbReference type="GO" id="GO:0016926">
    <property type="term" value="P:protein desumoylation"/>
    <property type="evidence" value="ECO:0007669"/>
    <property type="project" value="UniProtKB-ARBA"/>
</dbReference>
<dbReference type="InterPro" id="IPR038765">
    <property type="entry name" value="Papain-like_cys_pep_sf"/>
</dbReference>
<feature type="compositionally biased region" description="Basic and acidic residues" evidence="5">
    <location>
        <begin position="194"/>
        <end position="204"/>
    </location>
</feature>
<dbReference type="AlphaFoldDB" id="A0AAE1HXY8"/>
<evidence type="ECO:0000256" key="2">
    <source>
        <dbReference type="ARBA" id="ARBA00022670"/>
    </source>
</evidence>
<evidence type="ECO:0000256" key="1">
    <source>
        <dbReference type="ARBA" id="ARBA00005234"/>
    </source>
</evidence>
<feature type="compositionally biased region" description="Polar residues" evidence="5">
    <location>
        <begin position="105"/>
        <end position="119"/>
    </location>
</feature>